<feature type="binding site" evidence="16">
    <location>
        <position position="328"/>
    </location>
    <ligand>
        <name>chlorophyll a</name>
        <dbReference type="ChEBI" id="CHEBI:58416"/>
        <label>1</label>
    </ligand>
</feature>
<evidence type="ECO:0000256" key="4">
    <source>
        <dbReference type="ARBA" id="ARBA00022528"/>
    </source>
</evidence>
<feature type="binding site" evidence="16">
    <location>
        <position position="162"/>
    </location>
    <ligand>
        <name>chlorophyll a</name>
        <dbReference type="ChEBI" id="CHEBI:58416"/>
        <label>1</label>
    </ligand>
</feature>
<dbReference type="Gene3D" id="1.10.3460.10">
    <property type="entry name" value="Chlorophyll a/b binding protein domain"/>
    <property type="match status" value="1"/>
</dbReference>
<sequence length="541" mass="60270">MALLLQPHASISSISSSSSTFFAQRSKFLAPKPQKFLIKRVTSDSSSPCKASWQELAGVLVFSAIPFTAVKAIANSPLGESLQRRMEEKKKVAIQESSNFQALAAKARKESLWYGEERPRWLGPIPYDYPAYLTGELPGDYGFDVAGLSKDSVAFQRYFNFEILHARWAMLAALGALVPELLDISGAFHFIEPVWWRVGYSKLKGDTLDYLGIPGLHLAGSQGVFVIAICQALLMEGDIICPFVTVYSYDLRSPAFYKQVGPEYARYCGIQALEPLGIYLPGDINYPGGALFDPLNLSSDPVAFEELKVKEIKNGRLAMVAWLGFYAQAALTGKGPVQNLLEHISDPFHNNLFSVLKLMIGYIYIYIYIYIEIIISETCIFVPIKVLNSLGLMGEGGKYHDTASSSTGGNHITINVDSLASSFKEMMFQNLTMSDKCCIFRIPHILQRHNEKAYVPNAFSIGPWNHHKPKLKPTEKVKLKYLHGLLSKAPCSETMLKEFVRAIWEIEEDARACYAGPVDVKPDEFVKILVLDGCFIIELVT</sequence>
<dbReference type="InterPro" id="IPR004158">
    <property type="entry name" value="DUF247_pln"/>
</dbReference>
<evidence type="ECO:0000256" key="6">
    <source>
        <dbReference type="ARBA" id="ARBA00022553"/>
    </source>
</evidence>
<dbReference type="AlphaFoldDB" id="A0A6A6LWW9"/>
<keyword evidence="8" id="KW-0812">Transmembrane</keyword>
<keyword evidence="17" id="KW-0604">Photosystem II</keyword>
<dbReference type="SMR" id="A0A6A6LWW9"/>
<keyword evidence="12" id="KW-1133">Transmembrane helix</keyword>
<evidence type="ECO:0000313" key="18">
    <source>
        <dbReference type="EMBL" id="KAF2305962.1"/>
    </source>
</evidence>
<organism evidence="18 19">
    <name type="scientific">Hevea brasiliensis</name>
    <name type="common">Para rubber tree</name>
    <name type="synonym">Siphonia brasiliensis</name>
    <dbReference type="NCBI Taxonomy" id="3981"/>
    <lineage>
        <taxon>Eukaryota</taxon>
        <taxon>Viridiplantae</taxon>
        <taxon>Streptophyta</taxon>
        <taxon>Embryophyta</taxon>
        <taxon>Tracheophyta</taxon>
        <taxon>Spermatophyta</taxon>
        <taxon>Magnoliopsida</taxon>
        <taxon>eudicotyledons</taxon>
        <taxon>Gunneridae</taxon>
        <taxon>Pentapetalae</taxon>
        <taxon>rosids</taxon>
        <taxon>fabids</taxon>
        <taxon>Malpighiales</taxon>
        <taxon>Euphorbiaceae</taxon>
        <taxon>Crotonoideae</taxon>
        <taxon>Micrandreae</taxon>
        <taxon>Hevea</taxon>
    </lineage>
</organism>
<dbReference type="GO" id="GO:0009535">
    <property type="term" value="C:chloroplast thylakoid membrane"/>
    <property type="evidence" value="ECO:0007669"/>
    <property type="project" value="UniProtKB-SubCell"/>
</dbReference>
<comment type="caution">
    <text evidence="18">The sequence shown here is derived from an EMBL/GenBank/DDBJ whole genome shotgun (WGS) entry which is preliminary data.</text>
</comment>
<keyword evidence="3 16" id="KW-0148">Chlorophyll</keyword>
<comment type="function">
    <text evidence="17">The light-harvesting complex (LHC) functions as a light receptor, it captures and delivers excitation energy to photosystems with which it is closely associated.</text>
</comment>
<keyword evidence="4 17" id="KW-0150">Chloroplast</keyword>
<accession>A0A6A6LWW9</accession>
<dbReference type="GO" id="GO:0009765">
    <property type="term" value="P:photosynthesis, light harvesting"/>
    <property type="evidence" value="ECO:0007669"/>
    <property type="project" value="InterPro"/>
</dbReference>
<evidence type="ECO:0000256" key="7">
    <source>
        <dbReference type="ARBA" id="ARBA00022640"/>
    </source>
</evidence>
<protein>
    <recommendedName>
        <fullName evidence="17">Chlorophyll a-b binding protein, chloroplastic</fullName>
    </recommendedName>
</protein>
<dbReference type="GO" id="GO:0016168">
    <property type="term" value="F:chlorophyll binding"/>
    <property type="evidence" value="ECO:0007669"/>
    <property type="project" value="UniProtKB-KW"/>
</dbReference>
<dbReference type="GO" id="GO:0046872">
    <property type="term" value="F:metal ion binding"/>
    <property type="evidence" value="ECO:0007669"/>
    <property type="project" value="UniProtKB-KW"/>
</dbReference>
<evidence type="ECO:0000256" key="12">
    <source>
        <dbReference type="ARBA" id="ARBA00022989"/>
    </source>
</evidence>
<keyword evidence="13 17" id="KW-0157">Chromophore</keyword>
<proteinExistence type="inferred from homology"/>
<keyword evidence="19" id="KW-1185">Reference proteome</keyword>
<evidence type="ECO:0000256" key="14">
    <source>
        <dbReference type="ARBA" id="ARBA00023078"/>
    </source>
</evidence>
<feature type="binding site" evidence="16">
    <location>
        <position position="149"/>
    </location>
    <ligand>
        <name>chlorophyll a</name>
        <dbReference type="ChEBI" id="CHEBI:58416"/>
        <label>1</label>
    </ligand>
</feature>
<dbReference type="PANTHER" id="PTHR21649">
    <property type="entry name" value="CHLOROPHYLL A/B BINDING PROTEIN"/>
    <property type="match status" value="1"/>
</dbReference>
<dbReference type="InterPro" id="IPR001344">
    <property type="entry name" value="Chloro_AB-bd_pln"/>
</dbReference>
<evidence type="ECO:0000256" key="1">
    <source>
        <dbReference type="ARBA" id="ARBA00004334"/>
    </source>
</evidence>
<comment type="similarity">
    <text evidence="2 17">Belongs to the light-harvesting chlorophyll a/b-binding (LHC) protein family.</text>
</comment>
<evidence type="ECO:0000256" key="17">
    <source>
        <dbReference type="RuleBase" id="RU363080"/>
    </source>
</evidence>
<keyword evidence="15" id="KW-0472">Membrane</keyword>
<reference evidence="18 19" key="1">
    <citation type="journal article" date="2020" name="Mol. Plant">
        <title>The Chromosome-Based Rubber Tree Genome Provides New Insights into Spurge Genome Evolution and Rubber Biosynthesis.</title>
        <authorList>
            <person name="Liu J."/>
            <person name="Shi C."/>
            <person name="Shi C.C."/>
            <person name="Li W."/>
            <person name="Zhang Q.J."/>
            <person name="Zhang Y."/>
            <person name="Li K."/>
            <person name="Lu H.F."/>
            <person name="Shi C."/>
            <person name="Zhu S.T."/>
            <person name="Xiao Z.Y."/>
            <person name="Nan H."/>
            <person name="Yue Y."/>
            <person name="Zhu X.G."/>
            <person name="Wu Y."/>
            <person name="Hong X.N."/>
            <person name="Fan G.Y."/>
            <person name="Tong Y."/>
            <person name="Zhang D."/>
            <person name="Mao C.L."/>
            <person name="Liu Y.L."/>
            <person name="Hao S.J."/>
            <person name="Liu W.Q."/>
            <person name="Lv M.Q."/>
            <person name="Zhang H.B."/>
            <person name="Liu Y."/>
            <person name="Hu-Tang G.R."/>
            <person name="Wang J.P."/>
            <person name="Wang J.H."/>
            <person name="Sun Y.H."/>
            <person name="Ni S.B."/>
            <person name="Chen W.B."/>
            <person name="Zhang X.C."/>
            <person name="Jiao Y.N."/>
            <person name="Eichler E.E."/>
            <person name="Li G.H."/>
            <person name="Liu X."/>
            <person name="Gao L.Z."/>
        </authorList>
    </citation>
    <scope>NUCLEOTIDE SEQUENCE [LARGE SCALE GENOMIC DNA]</scope>
    <source>
        <strain evidence="19">cv. GT1</strain>
        <tissue evidence="18">Leaf</tissue>
    </source>
</reference>
<keyword evidence="6" id="KW-0597">Phosphoprotein</keyword>
<evidence type="ECO:0000256" key="5">
    <source>
        <dbReference type="ARBA" id="ARBA00022531"/>
    </source>
</evidence>
<evidence type="ECO:0000256" key="9">
    <source>
        <dbReference type="ARBA" id="ARBA00022723"/>
    </source>
</evidence>
<dbReference type="GO" id="GO:0009522">
    <property type="term" value="C:photosystem I"/>
    <property type="evidence" value="ECO:0007669"/>
    <property type="project" value="UniProtKB-KW"/>
</dbReference>
<dbReference type="EMBL" id="JAAGAX010000008">
    <property type="protein sequence ID" value="KAF2305962.1"/>
    <property type="molecule type" value="Genomic_DNA"/>
</dbReference>
<keyword evidence="14 17" id="KW-0793">Thylakoid</keyword>
<dbReference type="GO" id="GO:0009523">
    <property type="term" value="C:photosystem II"/>
    <property type="evidence" value="ECO:0007669"/>
    <property type="project" value="UniProtKB-KW"/>
</dbReference>
<gene>
    <name evidence="18" type="ORF">GH714_009167</name>
</gene>
<dbReference type="Proteomes" id="UP000467840">
    <property type="component" value="Chromosome 9"/>
</dbReference>
<feature type="binding site" evidence="16">
    <location>
        <position position="311"/>
    </location>
    <ligand>
        <name>chlorophyll a</name>
        <dbReference type="ChEBI" id="CHEBI:58416"/>
        <label>1</label>
    </ligand>
</feature>
<keyword evidence="7 17" id="KW-0934">Plastid</keyword>
<feature type="binding site" description="axial binding residue" evidence="16">
    <location>
        <position position="167"/>
    </location>
    <ligand>
        <name>chlorophyll b</name>
        <dbReference type="ChEBI" id="CHEBI:61721"/>
        <label>1</label>
    </ligand>
    <ligandPart>
        <name>Mg</name>
        <dbReference type="ChEBI" id="CHEBI:25107"/>
    </ligandPart>
</feature>
<evidence type="ECO:0000313" key="19">
    <source>
        <dbReference type="Proteomes" id="UP000467840"/>
    </source>
</evidence>
<dbReference type="SUPFAM" id="SSF103511">
    <property type="entry name" value="Chlorophyll a-b binding protein"/>
    <property type="match status" value="1"/>
</dbReference>
<dbReference type="Pfam" id="PF03140">
    <property type="entry name" value="DUF247"/>
    <property type="match status" value="1"/>
</dbReference>
<evidence type="ECO:0000256" key="2">
    <source>
        <dbReference type="ARBA" id="ARBA00007259"/>
    </source>
</evidence>
<keyword evidence="10 17" id="KW-0603">Photosystem I</keyword>
<keyword evidence="5 17" id="KW-0602">Photosynthesis</keyword>
<evidence type="ECO:0000256" key="13">
    <source>
        <dbReference type="ARBA" id="ARBA00022991"/>
    </source>
</evidence>
<feature type="binding site" evidence="16">
    <location>
        <position position="314"/>
    </location>
    <ligand>
        <name>chlorophyll a</name>
        <dbReference type="ChEBI" id="CHEBI:58416"/>
        <label>1</label>
    </ligand>
</feature>
<dbReference type="Pfam" id="PF00504">
    <property type="entry name" value="Chloroa_b-bind"/>
    <property type="match status" value="1"/>
</dbReference>
<evidence type="ECO:0000256" key="15">
    <source>
        <dbReference type="ARBA" id="ARBA00023136"/>
    </source>
</evidence>
<keyword evidence="11" id="KW-0460">Magnesium</keyword>
<evidence type="ECO:0000256" key="3">
    <source>
        <dbReference type="ARBA" id="ARBA00022494"/>
    </source>
</evidence>
<feature type="binding site" evidence="16">
    <location>
        <position position="343"/>
    </location>
    <ligand>
        <name>chlorophyll a</name>
        <dbReference type="ChEBI" id="CHEBI:58416"/>
        <label>1</label>
    </ligand>
</feature>
<evidence type="ECO:0000256" key="16">
    <source>
        <dbReference type="PIRSR" id="PIRSR601344-1"/>
    </source>
</evidence>
<comment type="subcellular location">
    <subcellularLocation>
        <location evidence="1 17">Plastid</location>
        <location evidence="1 17">Chloroplast thylakoid membrane</location>
    </subcellularLocation>
</comment>
<evidence type="ECO:0000256" key="10">
    <source>
        <dbReference type="ARBA" id="ARBA00022836"/>
    </source>
</evidence>
<feature type="binding site" evidence="16">
    <location>
        <position position="310"/>
    </location>
    <ligand>
        <name>chlorophyll a</name>
        <dbReference type="ChEBI" id="CHEBI:58416"/>
        <label>1</label>
    </ligand>
</feature>
<evidence type="ECO:0000256" key="11">
    <source>
        <dbReference type="ARBA" id="ARBA00022842"/>
    </source>
</evidence>
<feature type="binding site" evidence="16">
    <location>
        <position position="316"/>
    </location>
    <ligand>
        <name>chlorophyll a</name>
        <dbReference type="ChEBI" id="CHEBI:58416"/>
        <label>1</label>
    </ligand>
</feature>
<evidence type="ECO:0000256" key="8">
    <source>
        <dbReference type="ARBA" id="ARBA00022692"/>
    </source>
</evidence>
<feature type="binding site" evidence="16">
    <location>
        <position position="165"/>
    </location>
    <ligand>
        <name>chlorophyll a</name>
        <dbReference type="ChEBI" id="CHEBI:58416"/>
        <label>1</label>
    </ligand>
</feature>
<name>A0A6A6LWW9_HEVBR</name>
<dbReference type="InterPro" id="IPR022796">
    <property type="entry name" value="Chloroa_b-bind"/>
</dbReference>
<keyword evidence="9" id="KW-0479">Metal-binding</keyword>